<evidence type="ECO:0000313" key="1">
    <source>
        <dbReference type="EMBL" id="GEC95487.1"/>
    </source>
</evidence>
<organism evidence="1 2">
    <name type="scientific">Zoogloea ramigera</name>
    <dbReference type="NCBI Taxonomy" id="350"/>
    <lineage>
        <taxon>Bacteria</taxon>
        <taxon>Pseudomonadati</taxon>
        <taxon>Pseudomonadota</taxon>
        <taxon>Betaproteobacteria</taxon>
        <taxon>Rhodocyclales</taxon>
        <taxon>Zoogloeaceae</taxon>
        <taxon>Zoogloea</taxon>
    </lineage>
</organism>
<dbReference type="OrthoDB" id="8553796at2"/>
<dbReference type="RefSeq" id="WP_141351020.1">
    <property type="nucleotide sequence ID" value="NZ_BJNV01000021.1"/>
</dbReference>
<comment type="caution">
    <text evidence="1">The sequence shown here is derived from an EMBL/GenBank/DDBJ whole genome shotgun (WGS) entry which is preliminary data.</text>
</comment>
<reference evidence="1 2" key="1">
    <citation type="submission" date="2019-06" db="EMBL/GenBank/DDBJ databases">
        <title>Whole genome shotgun sequence of Zoogloea ramigera NBRC 15342.</title>
        <authorList>
            <person name="Hosoyama A."/>
            <person name="Uohara A."/>
            <person name="Ohji S."/>
            <person name="Ichikawa N."/>
        </authorList>
    </citation>
    <scope>NUCLEOTIDE SEQUENCE [LARGE SCALE GENOMIC DNA]</scope>
    <source>
        <strain evidence="1 2">NBRC 15342</strain>
    </source>
</reference>
<name>A0A4Y4CWS7_ZOORA</name>
<dbReference type="Proteomes" id="UP000318422">
    <property type="component" value="Unassembled WGS sequence"/>
</dbReference>
<dbReference type="AlphaFoldDB" id="A0A4Y4CWS7"/>
<proteinExistence type="predicted"/>
<dbReference type="EMBL" id="BJNV01000021">
    <property type="protein sequence ID" value="GEC95487.1"/>
    <property type="molecule type" value="Genomic_DNA"/>
</dbReference>
<gene>
    <name evidence="1" type="ORF">ZRA01_15600</name>
</gene>
<evidence type="ECO:0000313" key="2">
    <source>
        <dbReference type="Proteomes" id="UP000318422"/>
    </source>
</evidence>
<protein>
    <submittedName>
        <fullName evidence="1">Uncharacterized protein</fullName>
    </submittedName>
</protein>
<accession>A0A4Y4CWS7</accession>
<keyword evidence="2" id="KW-1185">Reference proteome</keyword>
<sequence>MAAGTVVEKAHPLLQAEALGRTLADIGSNGAPAALVQVIRWLDSFQFEEVPFADLARLVVALDEAAQPQLRYASELYLSNAYGSRSARYKAIGRDYYASLGRAYDLVMAGLATDFSLEPGNRLRLEMLLRMVRAAAGEMKWVAFDYHELTEAVWRRAGAAYRAAHAAGGLNVPVTVREGRETRSTISREFTRLVALQCASLDQLPPDRIEATDKLVRYLQTSLDLSIEPADGSLFSIDLAKLAAPRRVLGAAEPQPGSLRYFRAADAVPMLDELRRMLAEGALDPAFAGVGAGAVASAIRHLSRQWGPVPPMRQYRRHPVQGSIALATGLGFIRSLISGEALMRPAAAWSLTDASRNGFAVSSPNVDGEVCRVGAMVAANLGDGGRWVLAVVRRVRLGERGAAMGLQTISSDPQLLVFDDGSRSWNGILCDVPVAGRGVRIACEPGVLRTGIHVFAKVAGRLLKLTPAGILQNGPGYQIVGCNVV</sequence>